<dbReference type="EMBL" id="JBHUIG010000030">
    <property type="protein sequence ID" value="MFD2321809.1"/>
    <property type="molecule type" value="Genomic_DNA"/>
</dbReference>
<comment type="caution">
    <text evidence="1">The sequence shown here is derived from an EMBL/GenBank/DDBJ whole genome shotgun (WGS) entry which is preliminary data.</text>
</comment>
<keyword evidence="2" id="KW-1185">Reference proteome</keyword>
<protein>
    <submittedName>
        <fullName evidence="1">Uncharacterized protein</fullName>
    </submittedName>
</protein>
<organism evidence="1 2">
    <name type="scientific">Delftia deserti</name>
    <dbReference type="NCBI Taxonomy" id="1651218"/>
    <lineage>
        <taxon>Bacteria</taxon>
        <taxon>Pseudomonadati</taxon>
        <taxon>Pseudomonadota</taxon>
        <taxon>Betaproteobacteria</taxon>
        <taxon>Burkholderiales</taxon>
        <taxon>Comamonadaceae</taxon>
        <taxon>Delftia</taxon>
    </lineage>
</organism>
<name>A0ABW5EY89_9BURK</name>
<dbReference type="Proteomes" id="UP001597287">
    <property type="component" value="Unassembled WGS sequence"/>
</dbReference>
<dbReference type="RefSeq" id="WP_380104892.1">
    <property type="nucleotide sequence ID" value="NZ_JBHSIH010000001.1"/>
</dbReference>
<gene>
    <name evidence="1" type="ORF">ACFSPV_24320</name>
</gene>
<evidence type="ECO:0000313" key="2">
    <source>
        <dbReference type="Proteomes" id="UP001597287"/>
    </source>
</evidence>
<accession>A0ABW5EY89</accession>
<reference evidence="2" key="1">
    <citation type="journal article" date="2019" name="Int. J. Syst. Evol. Microbiol.">
        <title>The Global Catalogue of Microorganisms (GCM) 10K type strain sequencing project: providing services to taxonomists for standard genome sequencing and annotation.</title>
        <authorList>
            <consortium name="The Broad Institute Genomics Platform"/>
            <consortium name="The Broad Institute Genome Sequencing Center for Infectious Disease"/>
            <person name="Wu L."/>
            <person name="Ma J."/>
        </authorList>
    </citation>
    <scope>NUCLEOTIDE SEQUENCE [LARGE SCALE GENOMIC DNA]</scope>
    <source>
        <strain evidence="2">CCUG 62793</strain>
    </source>
</reference>
<proteinExistence type="predicted"/>
<sequence>MGLIQMLKNGAVLRYREGFGFYAVKAGLQSPVDQGQAEAAVRAGKVRPEGRGPDKFGVFHFALARGVA</sequence>
<evidence type="ECO:0000313" key="1">
    <source>
        <dbReference type="EMBL" id="MFD2321809.1"/>
    </source>
</evidence>